<protein>
    <submittedName>
        <fullName evidence="1">Uncharacterized protein</fullName>
    </submittedName>
</protein>
<dbReference type="EMBL" id="BALG01000049">
    <property type="protein sequence ID" value="GAC41828.1"/>
    <property type="molecule type" value="Genomic_DNA"/>
</dbReference>
<accession>M9M3M6</accession>
<keyword evidence="2" id="KW-1185">Reference proteome</keyword>
<proteinExistence type="predicted"/>
<sequence length="239" mass="27410">MAIALPHSYSILDQSYTSSYSSLRLDEDKQFYRQLPTQRVEQGPVFIAQKYDVDLQYRGEQIEYRASIQVKREPSPSQWYDFTLFYAWNVADIKVNGNSVAWERSGDWMRIYFPASASIAYDEISMRVHGHGRAKSLVTDNSFYLAETFPWLPVPGRHTVATVSPYYYEPQYTRILLPEEAQYTVHISSAPRYPVYSNLARTGTDTFGGRAQGVMLASSLLLEAGDQHCHKYMMSKGHS</sequence>
<gene>
    <name evidence="1" type="ORF">PPOP_1185</name>
</gene>
<dbReference type="Proteomes" id="UP000029453">
    <property type="component" value="Unassembled WGS sequence"/>
</dbReference>
<name>M9M3M6_PAEPP</name>
<evidence type="ECO:0000313" key="1">
    <source>
        <dbReference type="EMBL" id="GAC41828.1"/>
    </source>
</evidence>
<reference evidence="1 2" key="1">
    <citation type="submission" date="2012-10" db="EMBL/GenBank/DDBJ databases">
        <title>Draft Genome Sequence of Paenibacillus popilliae ATCC 14706T.</title>
        <authorList>
            <person name="Iiyama K."/>
            <person name="Mori K."/>
            <person name="Mon H."/>
            <person name="Chieda Y."/>
            <person name="Lee J.M."/>
            <person name="Kusakabe T."/>
            <person name="Tashiro K."/>
            <person name="Asano S."/>
            <person name="Yasunaga-Aoki C."/>
            <person name="Shimizu S."/>
        </authorList>
    </citation>
    <scope>NUCLEOTIDE SEQUENCE [LARGE SCALE GENOMIC DNA]</scope>
    <source>
        <strain evidence="1 2">ATCC 14706</strain>
    </source>
</reference>
<dbReference type="AlphaFoldDB" id="M9M3M6"/>
<comment type="caution">
    <text evidence="1">The sequence shown here is derived from an EMBL/GenBank/DDBJ whole genome shotgun (WGS) entry which is preliminary data.</text>
</comment>
<organism evidence="1 2">
    <name type="scientific">Paenibacillus popilliae ATCC 14706</name>
    <dbReference type="NCBI Taxonomy" id="1212764"/>
    <lineage>
        <taxon>Bacteria</taxon>
        <taxon>Bacillati</taxon>
        <taxon>Bacillota</taxon>
        <taxon>Bacilli</taxon>
        <taxon>Bacillales</taxon>
        <taxon>Paenibacillaceae</taxon>
        <taxon>Paenibacillus</taxon>
    </lineage>
</organism>
<evidence type="ECO:0000313" key="2">
    <source>
        <dbReference type="Proteomes" id="UP000029453"/>
    </source>
</evidence>